<reference evidence="1 2" key="1">
    <citation type="submission" date="2018-05" db="EMBL/GenBank/DDBJ databases">
        <title>Complete Genome Sequences of Extremely Thermoacidophilic, Metal-Mobilizing Type-Strain Members of the Archaeal Family Sulfolobaceae: Acidianus brierleyi DSM-1651T, Acidianus sulfidivorans DSM-18786T, Metallosphaera hakonensis DSM-7519T, and Metallosphaera prunae DSM-10039T.</title>
        <authorList>
            <person name="Counts J.A."/>
            <person name="Kelly R.M."/>
        </authorList>
    </citation>
    <scope>NUCLEOTIDE SEQUENCE [LARGE SCALE GENOMIC DNA]</scope>
    <source>
        <strain evidence="1 2">DSM 1651</strain>
    </source>
</reference>
<dbReference type="GeneID" id="36831709"/>
<dbReference type="KEGG" id="abri:DFR85_06095"/>
<dbReference type="Proteomes" id="UP000248044">
    <property type="component" value="Chromosome"/>
</dbReference>
<gene>
    <name evidence="1" type="ORF">DFR85_06095</name>
</gene>
<dbReference type="EMBL" id="CP029289">
    <property type="protein sequence ID" value="AWR94226.1"/>
    <property type="molecule type" value="Genomic_DNA"/>
</dbReference>
<keyword evidence="2" id="KW-1185">Reference proteome</keyword>
<accession>A0A2U9IE32</accession>
<sequence length="114" mass="13286">MIEDEIVESLKKAGAEVGNWYDVSERPGKKPFGKEIEYKIDEIMWGKVHLRIEGDVYIHIISKIPFNWKERVKDLKISGEIEDSAGGLLWIKEDPKNIEKDMNIIKQYLLSIKK</sequence>
<dbReference type="OrthoDB" id="57106at2157"/>
<dbReference type="RefSeq" id="WP_110270107.1">
    <property type="nucleotide sequence ID" value="NZ_CP029289.2"/>
</dbReference>
<evidence type="ECO:0000313" key="2">
    <source>
        <dbReference type="Proteomes" id="UP000248044"/>
    </source>
</evidence>
<organism evidence="1 2">
    <name type="scientific">Acidianus brierleyi</name>
    <dbReference type="NCBI Taxonomy" id="41673"/>
    <lineage>
        <taxon>Archaea</taxon>
        <taxon>Thermoproteota</taxon>
        <taxon>Thermoprotei</taxon>
        <taxon>Sulfolobales</taxon>
        <taxon>Sulfolobaceae</taxon>
        <taxon>Acidianus</taxon>
    </lineage>
</organism>
<evidence type="ECO:0000313" key="1">
    <source>
        <dbReference type="EMBL" id="AWR94226.1"/>
    </source>
</evidence>
<dbReference type="AlphaFoldDB" id="A0A2U9IE32"/>
<name>A0A2U9IE32_9CREN</name>
<proteinExistence type="predicted"/>
<protein>
    <submittedName>
        <fullName evidence="1">Succinate dehydrogenase</fullName>
    </submittedName>
</protein>